<keyword evidence="2" id="KW-1185">Reference proteome</keyword>
<dbReference type="InParanoid" id="D8QAA4"/>
<dbReference type="Proteomes" id="UP000007431">
    <property type="component" value="Unassembled WGS sequence"/>
</dbReference>
<sequence>MQGAAKYCKWTRHSTPMSSKLIGCFAFIDTVDEALRFAHDVKANTLSSAMQLSGCTRDSRLLIAFKETANHTHSFILKAAITMEALAAFIRATHCSVYHTGTTQLNASVDRANDAYAAFQTELADLLPHSEHAAGAVQAFDKLLQRRLSGPPLVRAVSKRAASLCKRVLPSRRRHRTKLAKLRDTLDEMQWSVFATGKLMSHLQHQVPDLLNREAGFVGYLAYKLDACDWVYLVELMDLLQEKYLDVKDAADYFKDMAAEMEQVA</sequence>
<dbReference type="HOGENOM" id="CLU_1050349_0_0_1"/>
<dbReference type="VEuPathDB" id="FungiDB:SCHCODRAFT_02690097"/>
<reference evidence="1 2" key="1">
    <citation type="journal article" date="2010" name="Nat. Biotechnol.">
        <title>Genome sequence of the model mushroom Schizophyllum commune.</title>
        <authorList>
            <person name="Ohm R.A."/>
            <person name="de Jong J.F."/>
            <person name="Lugones L.G."/>
            <person name="Aerts A."/>
            <person name="Kothe E."/>
            <person name="Stajich J.E."/>
            <person name="de Vries R.P."/>
            <person name="Record E."/>
            <person name="Levasseur A."/>
            <person name="Baker S.E."/>
            <person name="Bartholomew K.A."/>
            <person name="Coutinho P.M."/>
            <person name="Erdmann S."/>
            <person name="Fowler T.J."/>
            <person name="Gathman A.C."/>
            <person name="Lombard V."/>
            <person name="Henrissat B."/>
            <person name="Knabe N."/>
            <person name="Kuees U."/>
            <person name="Lilly W.W."/>
            <person name="Lindquist E."/>
            <person name="Lucas S."/>
            <person name="Magnuson J.K."/>
            <person name="Piumi F."/>
            <person name="Raudaskoski M."/>
            <person name="Salamov A."/>
            <person name="Schmutz J."/>
            <person name="Schwarze F.W.M.R."/>
            <person name="vanKuyk P.A."/>
            <person name="Horton J.S."/>
            <person name="Grigoriev I.V."/>
            <person name="Woesten H.A.B."/>
        </authorList>
    </citation>
    <scope>NUCLEOTIDE SEQUENCE [LARGE SCALE GENOMIC DNA]</scope>
    <source>
        <strain evidence="2">H4-8 / FGSC 9210</strain>
    </source>
</reference>
<gene>
    <name evidence="1" type="ORF">SCHCODRAFT_110851</name>
</gene>
<accession>D8QAA4</accession>
<evidence type="ECO:0000313" key="2">
    <source>
        <dbReference type="Proteomes" id="UP000007431"/>
    </source>
</evidence>
<protein>
    <submittedName>
        <fullName evidence="1">Uncharacterized protein</fullName>
    </submittedName>
</protein>
<dbReference type="EMBL" id="GL377308">
    <property type="protein sequence ID" value="EFI95802.1"/>
    <property type="molecule type" value="Genomic_DNA"/>
</dbReference>
<dbReference type="AlphaFoldDB" id="D8QAA4"/>
<organism evidence="2">
    <name type="scientific">Schizophyllum commune (strain H4-8 / FGSC 9210)</name>
    <name type="common">Split gill fungus</name>
    <dbReference type="NCBI Taxonomy" id="578458"/>
    <lineage>
        <taxon>Eukaryota</taxon>
        <taxon>Fungi</taxon>
        <taxon>Dikarya</taxon>
        <taxon>Basidiomycota</taxon>
        <taxon>Agaricomycotina</taxon>
        <taxon>Agaricomycetes</taxon>
        <taxon>Agaricomycetidae</taxon>
        <taxon>Agaricales</taxon>
        <taxon>Schizophyllaceae</taxon>
        <taxon>Schizophyllum</taxon>
    </lineage>
</organism>
<feature type="non-terminal residue" evidence="1">
    <location>
        <position position="265"/>
    </location>
</feature>
<proteinExistence type="predicted"/>
<name>D8QAA4_SCHCM</name>
<evidence type="ECO:0000313" key="1">
    <source>
        <dbReference type="EMBL" id="EFI95802.1"/>
    </source>
</evidence>